<dbReference type="Proteomes" id="UP000199013">
    <property type="component" value="Unassembled WGS sequence"/>
</dbReference>
<protein>
    <submittedName>
        <fullName evidence="1">Uncharacterized protein</fullName>
    </submittedName>
</protein>
<proteinExistence type="predicted"/>
<evidence type="ECO:0000313" key="2">
    <source>
        <dbReference type="Proteomes" id="UP000199013"/>
    </source>
</evidence>
<dbReference type="AlphaFoldDB" id="A0A1C3NWH6"/>
<dbReference type="EMBL" id="FLUV01000791">
    <property type="protein sequence ID" value="SBW21066.1"/>
    <property type="molecule type" value="Genomic_DNA"/>
</dbReference>
<accession>A0A1C3NWH6</accession>
<keyword evidence="2" id="KW-1185">Reference proteome</keyword>
<organism evidence="1 2">
    <name type="scientific">Candidatus Protofrankia californiensis</name>
    <dbReference type="NCBI Taxonomy" id="1839754"/>
    <lineage>
        <taxon>Bacteria</taxon>
        <taxon>Bacillati</taxon>
        <taxon>Actinomycetota</taxon>
        <taxon>Actinomycetes</taxon>
        <taxon>Frankiales</taxon>
        <taxon>Frankiaceae</taxon>
        <taxon>Protofrankia</taxon>
    </lineage>
</organism>
<sequence length="132" mass="13915">MAARRRPESAATIACRIAEDVRTLNHVTLPVDGYPGLEYPADVYTVLAGLGAALASLPQALSQLTRFLHAQARRPELYDTGSRFAGRPADAVAAASRALAAADQPLRLAATLLDQAQQDVAGLGIHDMTPGR</sequence>
<evidence type="ECO:0000313" key="1">
    <source>
        <dbReference type="EMBL" id="SBW21066.1"/>
    </source>
</evidence>
<name>A0A1C3NWH6_9ACTN</name>
<reference evidence="2" key="1">
    <citation type="submission" date="2016-02" db="EMBL/GenBank/DDBJ databases">
        <authorList>
            <person name="Wibberg D."/>
        </authorList>
    </citation>
    <scope>NUCLEOTIDE SEQUENCE [LARGE SCALE GENOMIC DNA]</scope>
</reference>
<gene>
    <name evidence="1" type="ORF">FDG2_1882</name>
</gene>